<feature type="compositionally biased region" description="Low complexity" evidence="1">
    <location>
        <begin position="1822"/>
        <end position="1833"/>
    </location>
</feature>
<protein>
    <recommendedName>
        <fullName evidence="3">Condensin complex subunit 1 C-terminal domain-containing protein</fullName>
    </recommendedName>
</protein>
<dbReference type="GO" id="GO:0000779">
    <property type="term" value="C:condensed chromosome, centromeric region"/>
    <property type="evidence" value="ECO:0007669"/>
    <property type="project" value="TreeGrafter"/>
</dbReference>
<feature type="region of interest" description="Disordered" evidence="1">
    <location>
        <begin position="171"/>
        <end position="228"/>
    </location>
</feature>
<evidence type="ECO:0000313" key="2">
    <source>
        <dbReference type="EMBL" id="CUC10599.1"/>
    </source>
</evidence>
<dbReference type="PANTHER" id="PTHR14222:SF1">
    <property type="entry name" value="CONDENSIN-2 COMPLEX SUBUNIT D3"/>
    <property type="match status" value="1"/>
</dbReference>
<dbReference type="GO" id="GO:0007076">
    <property type="term" value="P:mitotic chromosome condensation"/>
    <property type="evidence" value="ECO:0007669"/>
    <property type="project" value="InterPro"/>
</dbReference>
<feature type="compositionally biased region" description="Low complexity" evidence="1">
    <location>
        <begin position="603"/>
        <end position="614"/>
    </location>
</feature>
<feature type="region of interest" description="Disordered" evidence="1">
    <location>
        <begin position="410"/>
        <end position="430"/>
    </location>
</feature>
<feature type="compositionally biased region" description="Basic and acidic residues" evidence="1">
    <location>
        <begin position="1808"/>
        <end position="1818"/>
    </location>
</feature>
<dbReference type="SUPFAM" id="SSF48371">
    <property type="entry name" value="ARM repeat"/>
    <property type="match status" value="1"/>
</dbReference>
<feature type="region of interest" description="Disordered" evidence="1">
    <location>
        <begin position="256"/>
        <end position="307"/>
    </location>
</feature>
<reference evidence="2" key="1">
    <citation type="submission" date="2014-11" db="EMBL/GenBank/DDBJ databases">
        <title>Molecular phylogeny of cliff fern family Woodsiaceae with morphological implications.</title>
        <authorList>
            <person name="Shao Y.-Z."/>
            <person name="Wei R."/>
            <person name="Zhang X.-C."/>
        </authorList>
    </citation>
    <scope>NUCLEOTIDE SEQUENCE</scope>
</reference>
<sequence length="2131" mass="234080">MPVPDELEFILSQLPLQVESWKYDGFLKAQNVEDLGSAHVDSDGVEETALDRLLILVKSILHNPEPETVKAFWQTIKVAPGHDEQNEEGEGAEDPDEAISQQKALLPLHKALLVLLAQLIHDRTGLETIALEIYFKLLQLPLAEAHSITLQPLFMRAALDALKSFCNAEKATEKEKNNGSRNGLGNVKKRKRPRAGAFSPSPRGEEGDSDSAEESEPEENLRRNRSSDGPRLLTSLCDLVRFIVRFPTERNGGFSEAAAGVQEGGGNGNGNDVPEGGGDMQVDAENGHPISDSSSSSSSSNQSASSIPPGFRLLGELSAIPFLTLDDPVEHQALAPLRPQSAALDENIKPLFDYLAEAATVVAGDSHARNELSRTAVSQIQAILEEIGRSMGESPQAADFPCQSLSNVELKGDGGGESEEQAAGAAAAGDKEEVVPGVCIPLLTFLASEALKSLMPALHMTRHDGFGRETQVTKTQSDQREHASRALSAAIETAPALLRRWFPPEALVEGIREELRVQAEEKKKKEEERRRKKEEQERKKREKEARERTRQLEEEDAEAPQPAGEDGGEKEAGEEGAEGGDADMADASGEQGGPEDGGREANAEGSQGQAQGQQENEEDPAAPPAEEGEEAGEANQQPEDGSAPGGEKKTQMKKKEVLRYVEHFGCPLAALFQRMVMGIPDRPQWRYQIAFSGVCLLRSFFKAERESEVEQEEAEEEGEEEEKRLSEVDVVIHKLLPAAAQQVNSAGRLQAVELAGALLRDAAQSLVDQEEGAGEDEDDMGGMAEPNGGSERVEMLSFFIPGPLRVANATLAERRARAEKEKAAGRCTELLLLVKGRLKDDLGAVRERAVCILERLLSVFAQRIGHGREQASGPFSKRTAVLATTLLPPGEKPLTELFASTEEGEGIGGERDFEIERKSRASRQQEERRNRNDDSEAANIRQRALGAAQAEDGVPPPEQPIPALHLRVPLLIQAIASDPTASVRKAGVILCQSVASVAHSSGPLKMSSALLLRLLGEGVNRERERGAAEDEEGGSLRDDGVLQRFAVDTSYHARRQAILLFDSLLGYFPKSKPVRSLWMNLLSASQDNDKPIAGLAVDKVGERIFSALGDSKSSRTGAAGGSSEERQLCLTLLKEMTGECNTLLQRCVKEFYTTKRATNPGDLRKLYVGLKESVERDLEKDKEGRRRKDPVIWCGGVWVIIEELSRHESKDAVIPVSLLKTALTTISQKQAYYSGAFEAKAAEATMPTGGGGRLQTLDVPTTGGLGGSNSSEDAARRRSDRVVSLFAKIASAVEHFAHQGHLDEVKNPQERTAIYREIKRRLVEFDLPAPLPRALLKVAWALDGQAQLKQMEADAMKNRKHKNQIDKKREGRRKGWIPDWAKKMRQDLNAEFERLVLRLLVGSDDSKGGASTSVAKKPRGTTEVVKDLNRFADVLHHLGELMFLIKGKAPDDKWQSVKRILMYIITQNSIPNNLAHDANPRDADTASQETPVIIDDHRRRRDAWERLRCWAINCWACFAGCEEPIEEVHVGGRTQNEVVLIQDVLRKVHLFEYPNVRIAANSALTDLAEWYPTQADDKIGIALAVSLCFASEPHSWKNQGQGVKEFEREQAVGKMAQLLLGEKLKFSSQDLLFRFTYCISDPQSRIARFVQSFFIEWMKQKDKKIEKGEARADPGKTFRECFLDLVCWLNGWDKHPKYNAWFQKKPKAERERFNLRTNPQRRRAIYVFMLNAMSDLHKLYVTRDLVGLFLNVWGDWYSQQEEDGTVMDLPESIDSPAGSALADALNILSCKEAKLTYKNFDWSGQYERKQENARDEKKKKAGGQAQDAAAQAEQAEKDAEIIRNAEDAQKLVQAKLKESAKTELAERILPTLLHLKKKMKTKLSSFQGVIRRCIASLCYEFKDDFKTLLAADPTLKEELDYDYEKEVFKNIEKQGRIPLQLEPSTAAGVLGGPSGALVGHGFSNRHQSQRGRGGKEKEKLRRSPSGTTAAGAGGAQRARHSTSELIHSAHRRAPARMGSGAVGLGSQQTGARRPLSLAADRAIRSTAAGPMAGRRSVKFQLPPGPSSSSSSSQEVPNKRGEGGEEKDENENENVNRANQNQAGEGGPSLVKAAAAGFRQGQGEGAAPGVLK</sequence>
<evidence type="ECO:0000256" key="1">
    <source>
        <dbReference type="SAM" id="MobiDB-lite"/>
    </source>
</evidence>
<accession>A0A0K6SAC0</accession>
<feature type="region of interest" description="Disordered" evidence="1">
    <location>
        <begin position="1950"/>
        <end position="2035"/>
    </location>
</feature>
<feature type="compositionally biased region" description="Basic and acidic residues" evidence="1">
    <location>
        <begin position="908"/>
        <end position="934"/>
    </location>
</feature>
<dbReference type="PANTHER" id="PTHR14222">
    <property type="entry name" value="CONDENSIN"/>
    <property type="match status" value="1"/>
</dbReference>
<dbReference type="GO" id="GO:0010032">
    <property type="term" value="P:meiotic chromosome condensation"/>
    <property type="evidence" value="ECO:0007669"/>
    <property type="project" value="TreeGrafter"/>
</dbReference>
<dbReference type="GO" id="GO:0042393">
    <property type="term" value="F:histone binding"/>
    <property type="evidence" value="ECO:0007669"/>
    <property type="project" value="TreeGrafter"/>
</dbReference>
<feature type="compositionally biased region" description="Acidic residues" evidence="1">
    <location>
        <begin position="768"/>
        <end position="780"/>
    </location>
</feature>
<feature type="compositionally biased region" description="Acidic residues" evidence="1">
    <location>
        <begin position="207"/>
        <end position="218"/>
    </location>
</feature>
<feature type="compositionally biased region" description="Acidic residues" evidence="1">
    <location>
        <begin position="615"/>
        <end position="632"/>
    </location>
</feature>
<feature type="region of interest" description="Disordered" evidence="1">
    <location>
        <begin position="1808"/>
        <end position="1834"/>
    </location>
</feature>
<feature type="region of interest" description="Disordered" evidence="1">
    <location>
        <begin position="897"/>
        <end position="938"/>
    </location>
</feature>
<feature type="compositionally biased region" description="Basic and acidic residues" evidence="1">
    <location>
        <begin position="519"/>
        <end position="552"/>
    </location>
</feature>
<evidence type="ECO:0008006" key="3">
    <source>
        <dbReference type="Google" id="ProtNLM"/>
    </source>
</evidence>
<feature type="compositionally biased region" description="Gly residues" evidence="1">
    <location>
        <begin position="262"/>
        <end position="279"/>
    </location>
</feature>
<feature type="region of interest" description="Disordered" evidence="1">
    <location>
        <begin position="519"/>
        <end position="651"/>
    </location>
</feature>
<dbReference type="GO" id="GO:0000796">
    <property type="term" value="C:condensin complex"/>
    <property type="evidence" value="ECO:0007669"/>
    <property type="project" value="TreeGrafter"/>
</dbReference>
<name>A0A0K6SAC0_9ALVE</name>
<proteinExistence type="predicted"/>
<dbReference type="EMBL" id="CDMZ01004701">
    <property type="protein sequence ID" value="CUC10599.1"/>
    <property type="molecule type" value="Genomic_DNA"/>
</dbReference>
<feature type="region of interest" description="Disordered" evidence="1">
    <location>
        <begin position="767"/>
        <end position="788"/>
    </location>
</feature>
<dbReference type="InterPro" id="IPR016024">
    <property type="entry name" value="ARM-type_fold"/>
</dbReference>
<feature type="compositionally biased region" description="Acidic residues" evidence="1">
    <location>
        <begin position="574"/>
        <end position="584"/>
    </location>
</feature>
<organism evidence="2">
    <name type="scientific">Chromera velia CCMP2878</name>
    <dbReference type="NCBI Taxonomy" id="1169474"/>
    <lineage>
        <taxon>Eukaryota</taxon>
        <taxon>Sar</taxon>
        <taxon>Alveolata</taxon>
        <taxon>Colpodellida</taxon>
        <taxon>Chromeraceae</taxon>
        <taxon>Chromera</taxon>
    </lineage>
</organism>
<feature type="region of interest" description="Disordered" evidence="1">
    <location>
        <begin position="2047"/>
        <end position="2131"/>
    </location>
</feature>
<dbReference type="VEuPathDB" id="CryptoDB:Cvel_40"/>
<feature type="compositionally biased region" description="Low complexity" evidence="1">
    <location>
        <begin position="291"/>
        <end position="306"/>
    </location>
</feature>
<gene>
    <name evidence="2" type="ORF">Cvel_40.t2.CR1</name>
</gene>
<feature type="compositionally biased region" description="Low complexity" evidence="1">
    <location>
        <begin position="2092"/>
        <end position="2102"/>
    </location>
</feature>
<dbReference type="InterPro" id="IPR026971">
    <property type="entry name" value="CND1/NCAPD3"/>
</dbReference>
<feature type="compositionally biased region" description="Basic and acidic residues" evidence="1">
    <location>
        <begin position="219"/>
        <end position="228"/>
    </location>
</feature>